<gene>
    <name evidence="1" type="ORF">K4G57_08190</name>
</gene>
<evidence type="ECO:0000313" key="2">
    <source>
        <dbReference type="Proteomes" id="UP000700059"/>
    </source>
</evidence>
<comment type="caution">
    <text evidence="1">The sequence shown here is derived from an EMBL/GenBank/DDBJ whole genome shotgun (WGS) entry which is preliminary data.</text>
</comment>
<dbReference type="EMBL" id="JAIGYQ010000013">
    <property type="protein sequence ID" value="MBX7491436.1"/>
    <property type="molecule type" value="Genomic_DNA"/>
</dbReference>
<accession>A0ABS7JPW6</accession>
<organism evidence="1 2">
    <name type="scientific">Helicobacter turcicus</name>
    <dbReference type="NCBI Taxonomy" id="2867412"/>
    <lineage>
        <taxon>Bacteria</taxon>
        <taxon>Pseudomonadati</taxon>
        <taxon>Campylobacterota</taxon>
        <taxon>Epsilonproteobacteria</taxon>
        <taxon>Campylobacterales</taxon>
        <taxon>Helicobacteraceae</taxon>
        <taxon>Helicobacter</taxon>
    </lineage>
</organism>
<sequence>MLFACSFVYFLKKSK</sequence>
<keyword evidence="2" id="KW-1185">Reference proteome</keyword>
<proteinExistence type="predicted"/>
<evidence type="ECO:0000313" key="1">
    <source>
        <dbReference type="EMBL" id="MBX7491436.1"/>
    </source>
</evidence>
<dbReference type="Proteomes" id="UP000700059">
    <property type="component" value="Unassembled WGS sequence"/>
</dbReference>
<protein>
    <submittedName>
        <fullName evidence="1">Uncharacterized protein</fullName>
    </submittedName>
</protein>
<reference evidence="1 2" key="1">
    <citation type="submission" date="2021-08" db="EMBL/GenBank/DDBJ databases">
        <title>Helicobacter spp. isolated from feces of Anatolian Ground Squirrel (Spermophilus xanthoprymnus) in Turkey.</title>
        <authorList>
            <person name="Aydin F."/>
            <person name="Abay S."/>
            <person name="Kayman T."/>
            <person name="Karakaya E."/>
            <person name="Saticioglu I.B."/>
        </authorList>
    </citation>
    <scope>NUCLEOTIDE SEQUENCE [LARGE SCALE GENOMIC DNA]</scope>
    <source>
        <strain evidence="1 2">Faydin-H70</strain>
    </source>
</reference>
<name>A0ABS7JPW6_9HELI</name>